<name>A0A0L8AJT8_9BACT</name>
<sequence length="124" mass="14578">MNTALTISDVFQSPQSLHCAQKIKEWIDGNTFYTKQHLIWNIGVTNAENLLNIESTVRHDMTCKHWRYWNNDSFKDAMETLRKLNKSPNVIKSPYNDYASKGSYVFIYKTIIPHDSRLFHTLHT</sequence>
<dbReference type="Proteomes" id="UP000036908">
    <property type="component" value="Unassembled WGS sequence"/>
</dbReference>
<dbReference type="PATRIC" id="fig|1566026.4.peg.345"/>
<evidence type="ECO:0000313" key="2">
    <source>
        <dbReference type="Proteomes" id="UP000036908"/>
    </source>
</evidence>
<gene>
    <name evidence="1" type="ORF">OB69_10300</name>
</gene>
<comment type="caution">
    <text evidence="1">The sequence shown here is derived from an EMBL/GenBank/DDBJ whole genome shotgun (WGS) entry which is preliminary data.</text>
</comment>
<reference evidence="2" key="1">
    <citation type="submission" date="2014-11" db="EMBL/GenBank/DDBJ databases">
        <title>Genome sequencing of Roseivirga sp. D-25.</title>
        <authorList>
            <person name="Selvaratnam C."/>
            <person name="Thevarajoo S."/>
            <person name="Goh K.M."/>
            <person name="Eee R."/>
            <person name="Chan K.-G."/>
            <person name="Chong C.S."/>
        </authorList>
    </citation>
    <scope>NUCLEOTIDE SEQUENCE [LARGE SCALE GENOMIC DNA]</scope>
    <source>
        <strain evidence="2">D-25</strain>
    </source>
</reference>
<accession>A0A0L8AJT8</accession>
<keyword evidence="2" id="KW-1185">Reference proteome</keyword>
<protein>
    <submittedName>
        <fullName evidence="1">Uncharacterized protein</fullName>
    </submittedName>
</protein>
<dbReference type="AlphaFoldDB" id="A0A0L8AJT8"/>
<dbReference type="RefSeq" id="WP_053223641.1">
    <property type="nucleotide sequence ID" value="NZ_JSVA01000010.1"/>
</dbReference>
<organism evidence="1 2">
    <name type="scientific">Roseivirga seohaensis subsp. aquiponti</name>
    <dbReference type="NCBI Taxonomy" id="1566026"/>
    <lineage>
        <taxon>Bacteria</taxon>
        <taxon>Pseudomonadati</taxon>
        <taxon>Bacteroidota</taxon>
        <taxon>Cytophagia</taxon>
        <taxon>Cytophagales</taxon>
        <taxon>Roseivirgaceae</taxon>
        <taxon>Roseivirga</taxon>
    </lineage>
</organism>
<evidence type="ECO:0000313" key="1">
    <source>
        <dbReference type="EMBL" id="KOF02698.1"/>
    </source>
</evidence>
<dbReference type="OrthoDB" id="982139at2"/>
<dbReference type="EMBL" id="JSVA01000010">
    <property type="protein sequence ID" value="KOF02698.1"/>
    <property type="molecule type" value="Genomic_DNA"/>
</dbReference>
<proteinExistence type="predicted"/>